<sequence length="501" mass="56223">MSNTIQTVSRRENSLSSTRSSSLSPSRDPTLYPPHPFTTLPEELLREVFLHCLPTDEFIRPSRTSAPLLLCQVCCAWRASAIATPELWVSISIGSLGRFPRVELLELWLERAKNRPLSISYGKYGVERGFPASSVGHGLAEEELTNFFRILFGRIAQWKSLRLCPREMVDAVLPAIPQSGAPLLQKLCLFLPQSIKYEDYVLLYSADQSLCNIWRNSTLLDTFSLFADDLYLDGDEDSLCKLLHIRWGELTTLTITASQTIAQCLEFLKECPNLVDCVFHSIYADDDDDNDIFSALYPSTILCPSLRSLSLRYSGPASDFITDLLLTNTTIPALRRLTLYALQLFSLDPFAAFIPRSSCHIEDLTLCGVIINEACLLLFLGLISPTLVRLSIWHDAAGLNRFPVKYMSETILHRLTRDDSYSRSPVILCPKLESVDLDYRAVTARDGLFAKMVSSRFGVEQCGITALKRVVLRFGRSFDILALKQLEDEGVIEELEIIGGS</sequence>
<gene>
    <name evidence="2" type="ORF">K443DRAFT_675684</name>
</gene>
<protein>
    <recommendedName>
        <fullName evidence="4">F-box domain-containing protein</fullName>
    </recommendedName>
</protein>
<dbReference type="OrthoDB" id="3139399at2759"/>
<evidence type="ECO:0000313" key="3">
    <source>
        <dbReference type="Proteomes" id="UP000054477"/>
    </source>
</evidence>
<evidence type="ECO:0008006" key="4">
    <source>
        <dbReference type="Google" id="ProtNLM"/>
    </source>
</evidence>
<dbReference type="Proteomes" id="UP000054477">
    <property type="component" value="Unassembled WGS sequence"/>
</dbReference>
<reference evidence="3" key="2">
    <citation type="submission" date="2015-01" db="EMBL/GenBank/DDBJ databases">
        <title>Evolutionary Origins and Diversification of the Mycorrhizal Mutualists.</title>
        <authorList>
            <consortium name="DOE Joint Genome Institute"/>
            <consortium name="Mycorrhizal Genomics Consortium"/>
            <person name="Kohler A."/>
            <person name="Kuo A."/>
            <person name="Nagy L.G."/>
            <person name="Floudas D."/>
            <person name="Copeland A."/>
            <person name="Barry K.W."/>
            <person name="Cichocki N."/>
            <person name="Veneault-Fourrey C."/>
            <person name="LaButti K."/>
            <person name="Lindquist E.A."/>
            <person name="Lipzen A."/>
            <person name="Lundell T."/>
            <person name="Morin E."/>
            <person name="Murat C."/>
            <person name="Riley R."/>
            <person name="Ohm R."/>
            <person name="Sun H."/>
            <person name="Tunlid A."/>
            <person name="Henrissat B."/>
            <person name="Grigoriev I.V."/>
            <person name="Hibbett D.S."/>
            <person name="Martin F."/>
        </authorList>
    </citation>
    <scope>NUCLEOTIDE SEQUENCE [LARGE SCALE GENOMIC DNA]</scope>
    <source>
        <strain evidence="3">LaAM-08-1</strain>
    </source>
</reference>
<accession>A0A0C9Y9F6</accession>
<dbReference type="HOGENOM" id="CLU_018544_12_4_1"/>
<name>A0A0C9Y9F6_9AGAR</name>
<dbReference type="Gene3D" id="3.80.10.10">
    <property type="entry name" value="Ribonuclease Inhibitor"/>
    <property type="match status" value="1"/>
</dbReference>
<feature type="region of interest" description="Disordered" evidence="1">
    <location>
        <begin position="1"/>
        <end position="34"/>
    </location>
</feature>
<organism evidence="2 3">
    <name type="scientific">Laccaria amethystina LaAM-08-1</name>
    <dbReference type="NCBI Taxonomy" id="1095629"/>
    <lineage>
        <taxon>Eukaryota</taxon>
        <taxon>Fungi</taxon>
        <taxon>Dikarya</taxon>
        <taxon>Basidiomycota</taxon>
        <taxon>Agaricomycotina</taxon>
        <taxon>Agaricomycetes</taxon>
        <taxon>Agaricomycetidae</taxon>
        <taxon>Agaricales</taxon>
        <taxon>Agaricineae</taxon>
        <taxon>Hydnangiaceae</taxon>
        <taxon>Laccaria</taxon>
    </lineage>
</organism>
<evidence type="ECO:0000313" key="2">
    <source>
        <dbReference type="EMBL" id="KIK04668.1"/>
    </source>
</evidence>
<feature type="compositionally biased region" description="Low complexity" evidence="1">
    <location>
        <begin position="14"/>
        <end position="27"/>
    </location>
</feature>
<evidence type="ECO:0000256" key="1">
    <source>
        <dbReference type="SAM" id="MobiDB-lite"/>
    </source>
</evidence>
<dbReference type="AlphaFoldDB" id="A0A0C9Y9F6"/>
<dbReference type="STRING" id="1095629.A0A0C9Y9F6"/>
<dbReference type="EMBL" id="KN838567">
    <property type="protein sequence ID" value="KIK04668.1"/>
    <property type="molecule type" value="Genomic_DNA"/>
</dbReference>
<dbReference type="InterPro" id="IPR032675">
    <property type="entry name" value="LRR_dom_sf"/>
</dbReference>
<reference evidence="2 3" key="1">
    <citation type="submission" date="2014-04" db="EMBL/GenBank/DDBJ databases">
        <authorList>
            <consortium name="DOE Joint Genome Institute"/>
            <person name="Kuo A."/>
            <person name="Kohler A."/>
            <person name="Nagy L.G."/>
            <person name="Floudas D."/>
            <person name="Copeland A."/>
            <person name="Barry K.W."/>
            <person name="Cichocki N."/>
            <person name="Veneault-Fourrey C."/>
            <person name="LaButti K."/>
            <person name="Lindquist E.A."/>
            <person name="Lipzen A."/>
            <person name="Lundell T."/>
            <person name="Morin E."/>
            <person name="Murat C."/>
            <person name="Sun H."/>
            <person name="Tunlid A."/>
            <person name="Henrissat B."/>
            <person name="Grigoriev I.V."/>
            <person name="Hibbett D.S."/>
            <person name="Martin F."/>
            <person name="Nordberg H.P."/>
            <person name="Cantor M.N."/>
            <person name="Hua S.X."/>
        </authorList>
    </citation>
    <scope>NUCLEOTIDE SEQUENCE [LARGE SCALE GENOMIC DNA]</scope>
    <source>
        <strain evidence="2 3">LaAM-08-1</strain>
    </source>
</reference>
<proteinExistence type="predicted"/>
<keyword evidence="3" id="KW-1185">Reference proteome</keyword>